<dbReference type="PANTHER" id="PTHR42760">
    <property type="entry name" value="SHORT-CHAIN DEHYDROGENASES/REDUCTASES FAMILY MEMBER"/>
    <property type="match status" value="1"/>
</dbReference>
<dbReference type="RefSeq" id="WP_158422512.1">
    <property type="nucleotide sequence ID" value="NZ_JAOQJL010000037.1"/>
</dbReference>
<dbReference type="NCBIfam" id="NF005559">
    <property type="entry name" value="PRK07231.1"/>
    <property type="match status" value="1"/>
</dbReference>
<proteinExistence type="inferred from homology"/>
<keyword evidence="4" id="KW-1185">Reference proteome</keyword>
<dbReference type="PRINTS" id="PR00081">
    <property type="entry name" value="GDHRDH"/>
</dbReference>
<sequence length="255" mass="27387">MDYRNFDINFGADGKTVLVTGAAEGIGQATAIMFARKGANIVCFDLKEGEHTKEEVEKLGRRFVSVVGDITKDEDIKRAVDTAIREFGKIDVLINCAGIGILEKVEEVTDSIWQKTFDVNLTGSFKMTREVGKTMLKNGGGKIVCIASQAGVVALDKHVAYGCTKAGIIQLVKQCALEWARYNININAISPTVILTALGEMNWNNAAGEAFKQTIPARRFGYPEEVAACAVYLASDAASLINGANIVIDGGFTIG</sequence>
<organism evidence="3 4">
    <name type="scientific">Blautia ammoniilytica</name>
    <dbReference type="NCBI Taxonomy" id="2981782"/>
    <lineage>
        <taxon>Bacteria</taxon>
        <taxon>Bacillati</taxon>
        <taxon>Bacillota</taxon>
        <taxon>Clostridia</taxon>
        <taxon>Lachnospirales</taxon>
        <taxon>Lachnospiraceae</taxon>
        <taxon>Blautia</taxon>
    </lineage>
</organism>
<dbReference type="NCBIfam" id="NF005309">
    <property type="entry name" value="PRK06841.1"/>
    <property type="match status" value="1"/>
</dbReference>
<evidence type="ECO:0000256" key="2">
    <source>
        <dbReference type="ARBA" id="ARBA00023002"/>
    </source>
</evidence>
<accession>A0ABT2TWT4</accession>
<reference evidence="3 4" key="1">
    <citation type="journal article" date="2021" name="ISME Commun">
        <title>Automated analysis of genomic sequences facilitates high-throughput and comprehensive description of bacteria.</title>
        <authorList>
            <person name="Hitch T.C.A."/>
        </authorList>
    </citation>
    <scope>NUCLEOTIDE SEQUENCE [LARGE SCALE GENOMIC DNA]</scope>
    <source>
        <strain evidence="3 4">Sanger_23</strain>
    </source>
</reference>
<dbReference type="SUPFAM" id="SSF51735">
    <property type="entry name" value="NAD(P)-binding Rossmann-fold domains"/>
    <property type="match status" value="1"/>
</dbReference>
<evidence type="ECO:0000313" key="3">
    <source>
        <dbReference type="EMBL" id="MCU6766704.1"/>
    </source>
</evidence>
<dbReference type="Proteomes" id="UP001652409">
    <property type="component" value="Unassembled WGS sequence"/>
</dbReference>
<comment type="similarity">
    <text evidence="1">Belongs to the short-chain dehydrogenases/reductases (SDR) family.</text>
</comment>
<evidence type="ECO:0000256" key="1">
    <source>
        <dbReference type="ARBA" id="ARBA00006484"/>
    </source>
</evidence>
<keyword evidence="2" id="KW-0560">Oxidoreductase</keyword>
<dbReference type="EMBL" id="JAOQJL010000037">
    <property type="protein sequence ID" value="MCU6766704.1"/>
    <property type="molecule type" value="Genomic_DNA"/>
</dbReference>
<dbReference type="PRINTS" id="PR00080">
    <property type="entry name" value="SDRFAMILY"/>
</dbReference>
<gene>
    <name evidence="3" type="ORF">OCV61_15050</name>
</gene>
<dbReference type="Pfam" id="PF13561">
    <property type="entry name" value="adh_short_C2"/>
    <property type="match status" value="1"/>
</dbReference>
<dbReference type="Gene3D" id="3.40.50.720">
    <property type="entry name" value="NAD(P)-binding Rossmann-like Domain"/>
    <property type="match status" value="1"/>
</dbReference>
<dbReference type="CDD" id="cd05233">
    <property type="entry name" value="SDR_c"/>
    <property type="match status" value="1"/>
</dbReference>
<evidence type="ECO:0000313" key="4">
    <source>
        <dbReference type="Proteomes" id="UP001652409"/>
    </source>
</evidence>
<protein>
    <submittedName>
        <fullName evidence="3">D-threitol dehydrogenase</fullName>
    </submittedName>
</protein>
<comment type="caution">
    <text evidence="3">The sequence shown here is derived from an EMBL/GenBank/DDBJ whole genome shotgun (WGS) entry which is preliminary data.</text>
</comment>
<name>A0ABT2TWT4_9FIRM</name>
<dbReference type="InterPro" id="IPR002347">
    <property type="entry name" value="SDR_fam"/>
</dbReference>
<dbReference type="InterPro" id="IPR036291">
    <property type="entry name" value="NAD(P)-bd_dom_sf"/>
</dbReference>
<dbReference type="PANTHER" id="PTHR42760:SF115">
    <property type="entry name" value="3-OXOACYL-[ACYL-CARRIER-PROTEIN] REDUCTASE FABG"/>
    <property type="match status" value="1"/>
</dbReference>